<dbReference type="EMBL" id="JACWLN010000002">
    <property type="protein sequence ID" value="MBD1260503.1"/>
    <property type="molecule type" value="Genomic_DNA"/>
</dbReference>
<evidence type="ECO:0000313" key="5">
    <source>
        <dbReference type="Proteomes" id="UP000651837"/>
    </source>
</evidence>
<dbReference type="OrthoDB" id="936124at2"/>
<dbReference type="PROSITE" id="PS51782">
    <property type="entry name" value="LYSM"/>
    <property type="match status" value="1"/>
</dbReference>
<evidence type="ECO:0000313" key="2">
    <source>
        <dbReference type="EMBL" id="MBD1260503.1"/>
    </source>
</evidence>
<proteinExistence type="predicted"/>
<evidence type="ECO:0000313" key="3">
    <source>
        <dbReference type="EMBL" id="PWK25968.1"/>
    </source>
</evidence>
<reference evidence="3 4" key="1">
    <citation type="submission" date="2018-05" db="EMBL/GenBank/DDBJ databases">
        <title>Genomic Encyclopedia of Archaeal and Bacterial Type Strains, Phase II (KMG-II): from individual species to whole genera.</title>
        <authorList>
            <person name="Goeker M."/>
        </authorList>
    </citation>
    <scope>NUCLEOTIDE SEQUENCE [LARGE SCALE GENOMIC DNA]</scope>
    <source>
        <strain evidence="3 4">DSM 23514</strain>
    </source>
</reference>
<evidence type="ECO:0000259" key="1">
    <source>
        <dbReference type="PROSITE" id="PS51782"/>
    </source>
</evidence>
<dbReference type="EMBL" id="QGGQ01000001">
    <property type="protein sequence ID" value="PWK25968.1"/>
    <property type="molecule type" value="Genomic_DNA"/>
</dbReference>
<dbReference type="AlphaFoldDB" id="A0A316E8I1"/>
<evidence type="ECO:0000313" key="4">
    <source>
        <dbReference type="Proteomes" id="UP000245667"/>
    </source>
</evidence>
<keyword evidence="5" id="KW-1185">Reference proteome</keyword>
<gene>
    <name evidence="2" type="ORF">HZY62_07875</name>
    <name evidence="3" type="ORF">LX92_00712</name>
</gene>
<sequence length="306" mass="34074">MTFIKNLAVSLLVLTSIESVFSQKNLETVVAKNGDGILSILRNEGIDIAKYYEQFLELNEAKLSNGSRLAIGETYVIPHAPDSFKNRGVLVQIGNGGERPIFDEELATLRRKDSSLINTVYYLIEHDGVGTRVQSAPKDGIAVNMARRLLQSGARVYLLTSEAKDSLGLIDYVGEINKKYLKHNGDYQRLVVMNVDEVNPKTKTDVMVYHYAESEESKRFAANILKVFGGNVVKQGSLEDYSKVFTDFKSIAFAKNILPPITFINMGSEPADDQKTMKVTANRENIANLITNGILSDYSNTEFEEN</sequence>
<dbReference type="Gene3D" id="3.40.630.40">
    <property type="entry name" value="Zn-dependent exopeptidases"/>
    <property type="match status" value="1"/>
</dbReference>
<dbReference type="Proteomes" id="UP000245667">
    <property type="component" value="Unassembled WGS sequence"/>
</dbReference>
<dbReference type="Proteomes" id="UP000651837">
    <property type="component" value="Unassembled WGS sequence"/>
</dbReference>
<reference evidence="2 5" key="2">
    <citation type="submission" date="2020-07" db="EMBL/GenBank/DDBJ databases">
        <title>The draft genome sequence of Maribacter polysiphoniae KCTC 22021.</title>
        <authorList>
            <person name="Mu L."/>
        </authorList>
    </citation>
    <scope>NUCLEOTIDE SEQUENCE [LARGE SCALE GENOMIC DNA]</scope>
    <source>
        <strain evidence="2 5">KCTC 22021</strain>
    </source>
</reference>
<comment type="caution">
    <text evidence="3">The sequence shown here is derived from an EMBL/GenBank/DDBJ whole genome shotgun (WGS) entry which is preliminary data.</text>
</comment>
<dbReference type="InterPro" id="IPR018392">
    <property type="entry name" value="LysM"/>
</dbReference>
<protein>
    <submittedName>
        <fullName evidence="3">N-acetylmuramoyl-L-alanine amidase</fullName>
    </submittedName>
</protein>
<accession>A0A316E8I1</accession>
<feature type="domain" description="LysM" evidence="1">
    <location>
        <begin position="27"/>
        <end position="77"/>
    </location>
</feature>
<dbReference type="RefSeq" id="WP_109648871.1">
    <property type="nucleotide sequence ID" value="NZ_JACWLN010000002.1"/>
</dbReference>
<name>A0A316E8I1_9FLAO</name>
<organism evidence="3 4">
    <name type="scientific">Maribacter polysiphoniae</name>
    <dbReference type="NCBI Taxonomy" id="429344"/>
    <lineage>
        <taxon>Bacteria</taxon>
        <taxon>Pseudomonadati</taxon>
        <taxon>Bacteroidota</taxon>
        <taxon>Flavobacteriia</taxon>
        <taxon>Flavobacteriales</taxon>
        <taxon>Flavobacteriaceae</taxon>
        <taxon>Maribacter</taxon>
    </lineage>
</organism>